<gene>
    <name evidence="2" type="ORF">H9642_17375</name>
</gene>
<dbReference type="Pfam" id="PF10986">
    <property type="entry name" value="ZrgA"/>
    <property type="match status" value="1"/>
</dbReference>
<keyword evidence="1" id="KW-0732">Signal</keyword>
<name>A0ABR8TT49_9PSED</name>
<dbReference type="EMBL" id="JACSQG010000015">
    <property type="protein sequence ID" value="MBD7978955.1"/>
    <property type="molecule type" value="Genomic_DNA"/>
</dbReference>
<protein>
    <submittedName>
        <fullName evidence="2">DUF2796 domain-containing protein</fullName>
    </submittedName>
</protein>
<evidence type="ECO:0000313" key="3">
    <source>
        <dbReference type="Proteomes" id="UP000611945"/>
    </source>
</evidence>
<organism evidence="2 3">
    <name type="scientific">Serpens gallinarum</name>
    <dbReference type="NCBI Taxonomy" id="2763075"/>
    <lineage>
        <taxon>Bacteria</taxon>
        <taxon>Pseudomonadati</taxon>
        <taxon>Pseudomonadota</taxon>
        <taxon>Gammaproteobacteria</taxon>
        <taxon>Pseudomonadales</taxon>
        <taxon>Pseudomonadaceae</taxon>
        <taxon>Pseudomonas</taxon>
    </lineage>
</organism>
<evidence type="ECO:0000256" key="1">
    <source>
        <dbReference type="SAM" id="SignalP"/>
    </source>
</evidence>
<comment type="caution">
    <text evidence="2">The sequence shown here is derived from an EMBL/GenBank/DDBJ whole genome shotgun (WGS) entry which is preliminary data.</text>
</comment>
<keyword evidence="3" id="KW-1185">Reference proteome</keyword>
<proteinExistence type="predicted"/>
<feature type="chain" id="PRO_5045873117" evidence="1">
    <location>
        <begin position="21"/>
        <end position="201"/>
    </location>
</feature>
<reference evidence="2 3" key="1">
    <citation type="submission" date="2020-08" db="EMBL/GenBank/DDBJ databases">
        <title>A Genomic Blueprint of the Chicken Gut Microbiome.</title>
        <authorList>
            <person name="Gilroy R."/>
            <person name="Ravi A."/>
            <person name="Getino M."/>
            <person name="Pursley I."/>
            <person name="Horton D.L."/>
            <person name="Alikhan N.-F."/>
            <person name="Baker D."/>
            <person name="Gharbi K."/>
            <person name="Hall N."/>
            <person name="Watson M."/>
            <person name="Adriaenssens E.M."/>
            <person name="Foster-Nyarko E."/>
            <person name="Jarju S."/>
            <person name="Secka A."/>
            <person name="Antonio M."/>
            <person name="Oren A."/>
            <person name="Chaudhuri R."/>
            <person name="La Ragione R.M."/>
            <person name="Hildebrand F."/>
            <person name="Pallen M.J."/>
        </authorList>
    </citation>
    <scope>NUCLEOTIDE SEQUENCE [LARGE SCALE GENOMIC DNA]</scope>
    <source>
        <strain evidence="2 3">Sa2CUA2</strain>
    </source>
</reference>
<evidence type="ECO:0000313" key="2">
    <source>
        <dbReference type="EMBL" id="MBD7978955.1"/>
    </source>
</evidence>
<dbReference type="RefSeq" id="WP_251837742.1">
    <property type="nucleotide sequence ID" value="NZ_JACSQG010000015.1"/>
</dbReference>
<sequence length="201" mass="22198">MRRLLLVVLPLSLVSPLANALTHHDDDDAYGNASLHAHEHGVAQLDVALEGKQLELEIHSPAINLLGFEHFPKNTAEEARVEAVRELLEQPRILFSLPAMAKCEAERQAINSPLFGVAAGDVDHLALHDDEDALADTAEQEHAEIHAHYQFDCAKPDALQGLDLSPLFRQFPGTRRIQVQLIGPKGQQGHEVTRSQPRLSF</sequence>
<dbReference type="Proteomes" id="UP000611945">
    <property type="component" value="Unassembled WGS sequence"/>
</dbReference>
<feature type="signal peptide" evidence="1">
    <location>
        <begin position="1"/>
        <end position="20"/>
    </location>
</feature>
<dbReference type="InterPro" id="IPR021253">
    <property type="entry name" value="ZrgA-like"/>
</dbReference>
<accession>A0ABR8TT49</accession>